<feature type="non-terminal residue" evidence="1">
    <location>
        <position position="1"/>
    </location>
</feature>
<sequence>LFYPLLLLCQLVMKNAVKLLPFNQRHTLQLVQTSSLSVIKKSTSGGSGWRGCLNTATGQILQDAKITDPVFVKN</sequence>
<organism evidence="1 2">
    <name type="scientific">Pseudocalidococcus azoricus BACA0444</name>
    <dbReference type="NCBI Taxonomy" id="2918990"/>
    <lineage>
        <taxon>Bacteria</taxon>
        <taxon>Bacillati</taxon>
        <taxon>Cyanobacteriota</taxon>
        <taxon>Cyanophyceae</taxon>
        <taxon>Acaryochloridales</taxon>
        <taxon>Thermosynechococcaceae</taxon>
        <taxon>Pseudocalidococcus</taxon>
        <taxon>Pseudocalidococcus azoricus</taxon>
    </lineage>
</organism>
<evidence type="ECO:0000313" key="2">
    <source>
        <dbReference type="Proteomes" id="UP001268256"/>
    </source>
</evidence>
<protein>
    <submittedName>
        <fullName evidence="1">Uncharacterized protein</fullName>
    </submittedName>
</protein>
<comment type="caution">
    <text evidence="1">The sequence shown here is derived from an EMBL/GenBank/DDBJ whole genome shotgun (WGS) entry which is preliminary data.</text>
</comment>
<reference evidence="2" key="1">
    <citation type="submission" date="2023-07" db="EMBL/GenBank/DDBJ databases">
        <authorList>
            <person name="Luz R."/>
            <person name="Cordeiro R."/>
            <person name="Fonseca A."/>
            <person name="Goncalves V."/>
        </authorList>
    </citation>
    <scope>NUCLEOTIDE SEQUENCE [LARGE SCALE GENOMIC DNA]</scope>
    <source>
        <strain evidence="2">BACA0444</strain>
    </source>
</reference>
<dbReference type="Proteomes" id="UP001268256">
    <property type="component" value="Unassembled WGS sequence"/>
</dbReference>
<keyword evidence="2" id="KW-1185">Reference proteome</keyword>
<gene>
    <name evidence="1" type="ORF">RIF25_04635</name>
</gene>
<dbReference type="AlphaFoldDB" id="A0AAE4FSE8"/>
<dbReference type="EMBL" id="JAVMIP010000002">
    <property type="protein sequence ID" value="MDS3860091.1"/>
    <property type="molecule type" value="Genomic_DNA"/>
</dbReference>
<evidence type="ECO:0000313" key="1">
    <source>
        <dbReference type="EMBL" id="MDS3860091.1"/>
    </source>
</evidence>
<name>A0AAE4FSE8_9CYAN</name>
<accession>A0AAE4FSE8</accession>
<proteinExistence type="predicted"/>